<dbReference type="PANTHER" id="PTHR19305:SF9">
    <property type="entry name" value="SYNAPTOSOMAL-ASSOCIATED PROTEIN 29"/>
    <property type="match status" value="1"/>
</dbReference>
<keyword evidence="3" id="KW-0813">Transport</keyword>
<feature type="domain" description="T-SNARE coiled-coil homology" evidence="6">
    <location>
        <begin position="215"/>
        <end position="268"/>
    </location>
</feature>
<evidence type="ECO:0000256" key="4">
    <source>
        <dbReference type="ARBA" id="ARBA00023136"/>
    </source>
</evidence>
<gene>
    <name evidence="7" type="ORF">NDN08_001803</name>
</gene>
<evidence type="ECO:0000256" key="1">
    <source>
        <dbReference type="ARBA" id="ARBA00004370"/>
    </source>
</evidence>
<dbReference type="GO" id="GO:0031201">
    <property type="term" value="C:SNARE complex"/>
    <property type="evidence" value="ECO:0007669"/>
    <property type="project" value="InterPro"/>
</dbReference>
<feature type="region of interest" description="Disordered" evidence="5">
    <location>
        <begin position="106"/>
        <end position="226"/>
    </location>
</feature>
<organism evidence="7 8">
    <name type="scientific">Rhodosorus marinus</name>
    <dbReference type="NCBI Taxonomy" id="101924"/>
    <lineage>
        <taxon>Eukaryota</taxon>
        <taxon>Rhodophyta</taxon>
        <taxon>Stylonematophyceae</taxon>
        <taxon>Stylonematales</taxon>
        <taxon>Stylonemataceae</taxon>
        <taxon>Rhodosorus</taxon>
    </lineage>
</organism>
<evidence type="ECO:0000313" key="8">
    <source>
        <dbReference type="Proteomes" id="UP001157974"/>
    </source>
</evidence>
<comment type="subcellular location">
    <subcellularLocation>
        <location evidence="1">Membrane</location>
    </subcellularLocation>
</comment>
<sequence length="462" mass="52138">MERRTSRATANRRNRQQLGVEELPLRDTRSLTEVKADVIEDRDDVTSLQQLAKKTAEDSSARTQRMLKMTEETRQVAVATAEQLEKQTGQLEKMDKDMDDIQGLVERSEKTVDKMIRPWYARVPGRGKLSKKDKEDKTKKNRKQKGSIQEIVDEEPEEQPTTSEFTEPVENNEDMRDDLLGDKPSDGGAAAQKPPRSRAKPRRTGQNAELLDELDKAEEEQENQLSEMGSMLRDLKGIASGMNQELDKQEVLIDGLDQSADMTTERIELFFDGCARFLPSIPLSPRKNLLYDKVGSRSECSFLVPLELKTIRIENGGNHCNQAFISVLHQDHTPPCAILVSQHFVEHPMSGNPNIALMSFFLKSQVQARDLKKNFSTSHLEFVAESYQSWLHLQVTFWAIHSILKTKMLPVDLLDCPEATILSLSPRLSVSGMAVILFTISRTSKGFVLVEVDWSPGACSPN</sequence>
<dbReference type="GO" id="GO:0005886">
    <property type="term" value="C:plasma membrane"/>
    <property type="evidence" value="ECO:0007669"/>
    <property type="project" value="TreeGrafter"/>
</dbReference>
<protein>
    <recommendedName>
        <fullName evidence="6">t-SNARE coiled-coil homology domain-containing protein</fullName>
    </recommendedName>
</protein>
<comment type="similarity">
    <text evidence="2">Belongs to the SNAP-25 family.</text>
</comment>
<name>A0AAV8UUW1_9RHOD</name>
<dbReference type="EMBL" id="JAMWBK010000005">
    <property type="protein sequence ID" value="KAJ8905296.1"/>
    <property type="molecule type" value="Genomic_DNA"/>
</dbReference>
<feature type="compositionally biased region" description="Basic and acidic residues" evidence="5">
    <location>
        <begin position="173"/>
        <end position="185"/>
    </location>
</feature>
<dbReference type="InterPro" id="IPR044766">
    <property type="entry name" value="NPSN/SNAP25-like_N_SNARE"/>
</dbReference>
<keyword evidence="4" id="KW-0472">Membrane</keyword>
<comment type="caution">
    <text evidence="7">The sequence shown here is derived from an EMBL/GenBank/DDBJ whole genome shotgun (WGS) entry which is preliminary data.</text>
</comment>
<evidence type="ECO:0000259" key="6">
    <source>
        <dbReference type="PROSITE" id="PS50192"/>
    </source>
</evidence>
<dbReference type="CDD" id="cd15861">
    <property type="entry name" value="SNARE_SNAP25N_23N_29N_SEC9N"/>
    <property type="match status" value="1"/>
</dbReference>
<dbReference type="Gene3D" id="1.20.5.110">
    <property type="match status" value="2"/>
</dbReference>
<dbReference type="InterPro" id="IPR000727">
    <property type="entry name" value="T_SNARE_dom"/>
</dbReference>
<dbReference type="PANTHER" id="PTHR19305">
    <property type="entry name" value="SYNAPTOSOMAL ASSOCIATED PROTEIN"/>
    <property type="match status" value="1"/>
</dbReference>
<dbReference type="GO" id="GO:0005484">
    <property type="term" value="F:SNAP receptor activity"/>
    <property type="evidence" value="ECO:0007669"/>
    <property type="project" value="InterPro"/>
</dbReference>
<keyword evidence="8" id="KW-1185">Reference proteome</keyword>
<feature type="domain" description="T-SNARE coiled-coil homology" evidence="6">
    <location>
        <begin position="53"/>
        <end position="115"/>
    </location>
</feature>
<evidence type="ECO:0000256" key="5">
    <source>
        <dbReference type="SAM" id="MobiDB-lite"/>
    </source>
</evidence>
<feature type="compositionally biased region" description="Basic and acidic residues" evidence="5">
    <location>
        <begin position="106"/>
        <end position="116"/>
    </location>
</feature>
<evidence type="ECO:0000256" key="3">
    <source>
        <dbReference type="ARBA" id="ARBA00022448"/>
    </source>
</evidence>
<dbReference type="CDD" id="cd15841">
    <property type="entry name" value="SNARE_Qc"/>
    <property type="match status" value="1"/>
</dbReference>
<feature type="region of interest" description="Disordered" evidence="5">
    <location>
        <begin position="1"/>
        <end position="23"/>
    </location>
</feature>
<evidence type="ECO:0000313" key="7">
    <source>
        <dbReference type="EMBL" id="KAJ8905296.1"/>
    </source>
</evidence>
<evidence type="ECO:0000256" key="2">
    <source>
        <dbReference type="ARBA" id="ARBA00009480"/>
    </source>
</evidence>
<feature type="compositionally biased region" description="Acidic residues" evidence="5">
    <location>
        <begin position="210"/>
        <end position="222"/>
    </location>
</feature>
<dbReference type="Proteomes" id="UP001157974">
    <property type="component" value="Unassembled WGS sequence"/>
</dbReference>
<dbReference type="PROSITE" id="PS50192">
    <property type="entry name" value="T_SNARE"/>
    <property type="match status" value="2"/>
</dbReference>
<dbReference type="SUPFAM" id="SSF58038">
    <property type="entry name" value="SNARE fusion complex"/>
    <property type="match status" value="2"/>
</dbReference>
<reference evidence="7 8" key="1">
    <citation type="journal article" date="2023" name="Nat. Commun.">
        <title>Origin of minicircular mitochondrial genomes in red algae.</title>
        <authorList>
            <person name="Lee Y."/>
            <person name="Cho C.H."/>
            <person name="Lee Y.M."/>
            <person name="Park S.I."/>
            <person name="Yang J.H."/>
            <person name="West J.A."/>
            <person name="Bhattacharya D."/>
            <person name="Yoon H.S."/>
        </authorList>
    </citation>
    <scope>NUCLEOTIDE SEQUENCE [LARGE SCALE GENOMIC DNA]</scope>
    <source>
        <strain evidence="7 8">CCMP1338</strain>
        <tissue evidence="7">Whole cell</tissue>
    </source>
</reference>
<accession>A0AAV8UUW1</accession>
<proteinExistence type="inferred from homology"/>
<dbReference type="SMART" id="SM00397">
    <property type="entry name" value="t_SNARE"/>
    <property type="match status" value="2"/>
</dbReference>
<dbReference type="AlphaFoldDB" id="A0AAV8UUW1"/>